<organism evidence="3 4">
    <name type="scientific">Desulfofundulus thermobenzoicus</name>
    <dbReference type="NCBI Taxonomy" id="29376"/>
    <lineage>
        <taxon>Bacteria</taxon>
        <taxon>Bacillati</taxon>
        <taxon>Bacillota</taxon>
        <taxon>Clostridia</taxon>
        <taxon>Eubacteriales</taxon>
        <taxon>Peptococcaceae</taxon>
        <taxon>Desulfofundulus</taxon>
    </lineage>
</organism>
<dbReference type="Pfam" id="PF01381">
    <property type="entry name" value="HTH_3"/>
    <property type="match status" value="1"/>
</dbReference>
<sequence length="92" mass="10362">MSGVRNEKMYQLRLQMGLSQRQVAEAVGISQSSYAMIEGGHRHPRKEVEKKLADFFGVTVDELFFGRDYHESQLEEVEEAKDAAMQGPGKDG</sequence>
<comment type="caution">
    <text evidence="3">The sequence shown here is derived from an EMBL/GenBank/DDBJ whole genome shotgun (WGS) entry which is preliminary data.</text>
</comment>
<dbReference type="PANTHER" id="PTHR46558">
    <property type="entry name" value="TRACRIPTIONAL REGULATORY PROTEIN-RELATED-RELATED"/>
    <property type="match status" value="1"/>
</dbReference>
<dbReference type="GO" id="GO:0003677">
    <property type="term" value="F:DNA binding"/>
    <property type="evidence" value="ECO:0007669"/>
    <property type="project" value="UniProtKB-KW"/>
</dbReference>
<proteinExistence type="predicted"/>
<name>A0A6N7IUY7_9FIRM</name>
<dbReference type="CDD" id="cd00093">
    <property type="entry name" value="HTH_XRE"/>
    <property type="match status" value="1"/>
</dbReference>
<dbReference type="Gene3D" id="1.10.260.40">
    <property type="entry name" value="lambda repressor-like DNA-binding domains"/>
    <property type="match status" value="1"/>
</dbReference>
<protein>
    <submittedName>
        <fullName evidence="3">Helix-turn-helix domain-containing protein</fullName>
    </submittedName>
</protein>
<feature type="domain" description="HTH cro/C1-type" evidence="2">
    <location>
        <begin position="9"/>
        <end position="63"/>
    </location>
</feature>
<dbReference type="SUPFAM" id="SSF47413">
    <property type="entry name" value="lambda repressor-like DNA-binding domains"/>
    <property type="match status" value="1"/>
</dbReference>
<reference evidence="3 4" key="1">
    <citation type="submission" date="2019-10" db="EMBL/GenBank/DDBJ databases">
        <title>Comparative genomics of sulfur disproportionating microorganisms.</title>
        <authorList>
            <person name="Ward L.M."/>
            <person name="Bertran E."/>
            <person name="Johnston D."/>
        </authorList>
    </citation>
    <scope>NUCLEOTIDE SEQUENCE [LARGE SCALE GENOMIC DNA]</scope>
    <source>
        <strain evidence="3 4">DSM 14055</strain>
    </source>
</reference>
<dbReference type="InterPro" id="IPR010982">
    <property type="entry name" value="Lambda_DNA-bd_dom_sf"/>
</dbReference>
<dbReference type="PANTHER" id="PTHR46558:SF4">
    <property type="entry name" value="DNA-BIDING PHAGE PROTEIN"/>
    <property type="match status" value="1"/>
</dbReference>
<dbReference type="InterPro" id="IPR001387">
    <property type="entry name" value="Cro/C1-type_HTH"/>
</dbReference>
<gene>
    <name evidence="3" type="ORF">GFC01_13515</name>
</gene>
<keyword evidence="1" id="KW-0238">DNA-binding</keyword>
<keyword evidence="4" id="KW-1185">Reference proteome</keyword>
<dbReference type="AlphaFoldDB" id="A0A6N7IUY7"/>
<evidence type="ECO:0000313" key="3">
    <source>
        <dbReference type="EMBL" id="MQL53257.1"/>
    </source>
</evidence>
<accession>A0A6N7IUY7</accession>
<evidence type="ECO:0000256" key="1">
    <source>
        <dbReference type="ARBA" id="ARBA00023125"/>
    </source>
</evidence>
<evidence type="ECO:0000259" key="2">
    <source>
        <dbReference type="PROSITE" id="PS50943"/>
    </source>
</evidence>
<dbReference type="SMART" id="SM00530">
    <property type="entry name" value="HTH_XRE"/>
    <property type="match status" value="1"/>
</dbReference>
<dbReference type="EMBL" id="WHYR01000043">
    <property type="protein sequence ID" value="MQL53257.1"/>
    <property type="molecule type" value="Genomic_DNA"/>
</dbReference>
<evidence type="ECO:0000313" key="4">
    <source>
        <dbReference type="Proteomes" id="UP000441717"/>
    </source>
</evidence>
<dbReference type="PROSITE" id="PS50943">
    <property type="entry name" value="HTH_CROC1"/>
    <property type="match status" value="1"/>
</dbReference>
<dbReference type="Proteomes" id="UP000441717">
    <property type="component" value="Unassembled WGS sequence"/>
</dbReference>